<keyword evidence="14" id="KW-1185">Reference proteome</keyword>
<evidence type="ECO:0000313" key="14">
    <source>
        <dbReference type="Proteomes" id="UP000515264"/>
    </source>
</evidence>
<evidence type="ECO:0000256" key="6">
    <source>
        <dbReference type="ARBA" id="ARBA00022989"/>
    </source>
</evidence>
<dbReference type="PANTHER" id="PTHR43163">
    <property type="entry name" value="DIPEPTIDE TRANSPORT SYSTEM PERMEASE PROTEIN DPPB-RELATED"/>
    <property type="match status" value="1"/>
</dbReference>
<dbReference type="GO" id="GO:0071916">
    <property type="term" value="F:dipeptide transmembrane transporter activity"/>
    <property type="evidence" value="ECO:0007669"/>
    <property type="project" value="TreeGrafter"/>
</dbReference>
<dbReference type="RefSeq" id="WP_074373617.1">
    <property type="nucleotide sequence ID" value="NZ_AP024907.1"/>
</dbReference>
<evidence type="ECO:0000313" key="11">
    <source>
        <dbReference type="EMBL" id="QMV14292.1"/>
    </source>
</evidence>
<reference evidence="12 13" key="1">
    <citation type="submission" date="2016-12" db="EMBL/GenBank/DDBJ databases">
        <authorList>
            <person name="Song W.-J."/>
            <person name="Kurnit D.M."/>
        </authorList>
    </citation>
    <scope>NUCLEOTIDE SEQUENCE [LARGE SCALE GENOMIC DNA]</scope>
    <source>
        <strain evidence="12 13">CECT 9026</strain>
    </source>
</reference>
<comment type="similarity">
    <text evidence="8">Belongs to the binding-protein-dependent transport system permease family. OppBC subfamily.</text>
</comment>
<keyword evidence="4" id="KW-0997">Cell inner membrane</keyword>
<dbReference type="Gene3D" id="1.10.3720.10">
    <property type="entry name" value="MetI-like"/>
    <property type="match status" value="1"/>
</dbReference>
<evidence type="ECO:0000256" key="2">
    <source>
        <dbReference type="ARBA" id="ARBA00022448"/>
    </source>
</evidence>
<dbReference type="OrthoDB" id="9805855at2"/>
<evidence type="ECO:0000256" key="7">
    <source>
        <dbReference type="ARBA" id="ARBA00023136"/>
    </source>
</evidence>
<protein>
    <submittedName>
        <fullName evidence="12">Peptide transport system permease protein SapB</fullName>
    </submittedName>
</protein>
<feature type="transmembrane region" description="Helical" evidence="9">
    <location>
        <begin position="9"/>
        <end position="27"/>
    </location>
</feature>
<dbReference type="Proteomes" id="UP000184774">
    <property type="component" value="Unassembled WGS sequence"/>
</dbReference>
<name>A0A1N6M6N0_9VIBR</name>
<dbReference type="EMBL" id="FSSB01000017">
    <property type="protein sequence ID" value="SIO95102.1"/>
    <property type="molecule type" value="Genomic_DNA"/>
</dbReference>
<evidence type="ECO:0000256" key="1">
    <source>
        <dbReference type="ARBA" id="ARBA00004429"/>
    </source>
</evidence>
<evidence type="ECO:0000313" key="13">
    <source>
        <dbReference type="Proteomes" id="UP000184774"/>
    </source>
</evidence>
<feature type="domain" description="ABC transmembrane type-1" evidence="10">
    <location>
        <begin position="73"/>
        <end position="305"/>
    </location>
</feature>
<keyword evidence="5 9" id="KW-0812">Transmembrane</keyword>
<dbReference type="SUPFAM" id="SSF161098">
    <property type="entry name" value="MetI-like"/>
    <property type="match status" value="1"/>
</dbReference>
<dbReference type="GO" id="GO:0005886">
    <property type="term" value="C:plasma membrane"/>
    <property type="evidence" value="ECO:0007669"/>
    <property type="project" value="UniProtKB-SubCell"/>
</dbReference>
<dbReference type="InterPro" id="IPR035906">
    <property type="entry name" value="MetI-like_sf"/>
</dbReference>
<dbReference type="PROSITE" id="PS50928">
    <property type="entry name" value="ABC_TM1"/>
    <property type="match status" value="1"/>
</dbReference>
<accession>A0A1N6M6N0</accession>
<dbReference type="AlphaFoldDB" id="A0A1N6M6N0"/>
<feature type="transmembrane region" description="Helical" evidence="9">
    <location>
        <begin position="109"/>
        <end position="133"/>
    </location>
</feature>
<comment type="subcellular location">
    <subcellularLocation>
        <location evidence="1">Cell inner membrane</location>
        <topology evidence="1">Multi-pass membrane protein</topology>
    </subcellularLocation>
    <subcellularLocation>
        <location evidence="9">Cell membrane</location>
        <topology evidence="9">Multi-pass membrane protein</topology>
    </subcellularLocation>
</comment>
<keyword evidence="6 9" id="KW-1133">Transmembrane helix</keyword>
<keyword evidence="7 9" id="KW-0472">Membrane</keyword>
<feature type="transmembrane region" description="Helical" evidence="9">
    <location>
        <begin position="69"/>
        <end position="97"/>
    </location>
</feature>
<keyword evidence="2 9" id="KW-0813">Transport</keyword>
<dbReference type="Pfam" id="PF00528">
    <property type="entry name" value="BPD_transp_1"/>
    <property type="match status" value="1"/>
</dbReference>
<evidence type="ECO:0000256" key="4">
    <source>
        <dbReference type="ARBA" id="ARBA00022519"/>
    </source>
</evidence>
<dbReference type="EMBL" id="CP046268">
    <property type="protein sequence ID" value="QMV14292.1"/>
    <property type="molecule type" value="Genomic_DNA"/>
</dbReference>
<evidence type="ECO:0000259" key="10">
    <source>
        <dbReference type="PROSITE" id="PS50928"/>
    </source>
</evidence>
<gene>
    <name evidence="12" type="primary">sapB</name>
    <name evidence="12" type="ORF">VSP9026_02841</name>
    <name evidence="11" type="ORF">Vspart_01546</name>
</gene>
<evidence type="ECO:0000313" key="12">
    <source>
        <dbReference type="EMBL" id="SIO95102.1"/>
    </source>
</evidence>
<dbReference type="PANTHER" id="PTHR43163:SF4">
    <property type="entry name" value="PUTRESCINE EXPORT SYSTEM PERMEASE PROTEIN SAPB"/>
    <property type="match status" value="1"/>
</dbReference>
<evidence type="ECO:0000256" key="5">
    <source>
        <dbReference type="ARBA" id="ARBA00022692"/>
    </source>
</evidence>
<dbReference type="CDD" id="cd06261">
    <property type="entry name" value="TM_PBP2"/>
    <property type="match status" value="1"/>
</dbReference>
<proteinExistence type="inferred from homology"/>
<dbReference type="Proteomes" id="UP000515264">
    <property type="component" value="Chromosome 1"/>
</dbReference>
<reference evidence="11" key="2">
    <citation type="submission" date="2019-11" db="EMBL/GenBank/DDBJ databases">
        <authorList>
            <person name="January G."/>
            <person name="Bunk B."/>
        </authorList>
    </citation>
    <scope>NUCLEOTIDE SEQUENCE</scope>
    <source>
        <strain evidence="11">3.6</strain>
    </source>
</reference>
<evidence type="ECO:0000256" key="9">
    <source>
        <dbReference type="RuleBase" id="RU363032"/>
    </source>
</evidence>
<evidence type="ECO:0000256" key="3">
    <source>
        <dbReference type="ARBA" id="ARBA00022475"/>
    </source>
</evidence>
<evidence type="ECO:0000256" key="8">
    <source>
        <dbReference type="ARBA" id="ARBA00024202"/>
    </source>
</evidence>
<reference evidence="11 14" key="3">
    <citation type="journal article" date="2020" name="J. Nat. Prod.">
        <title>Genomics-Metabolomics Profiling Disclosed Marine Vibrio spartinae 3.6 as a Producer of a New Branched Side Chain Prodigiosin.</title>
        <authorList>
            <person name="Vitale G.A."/>
            <person name="Sciarretta M."/>
            <person name="Palma Esposito F."/>
            <person name="January G.G."/>
            <person name="Giaccio M."/>
            <person name="Bunk B."/>
            <person name="Sproer C."/>
            <person name="Bajerski F."/>
            <person name="Power D."/>
            <person name="Festa C."/>
            <person name="Monti M.C."/>
            <person name="D'Auria M.V."/>
            <person name="de Pascale D."/>
        </authorList>
    </citation>
    <scope>NUCLEOTIDE SEQUENCE [LARGE SCALE GENOMIC DNA]</scope>
    <source>
        <strain evidence="11 14">3.6</strain>
    </source>
</reference>
<dbReference type="InterPro" id="IPR000515">
    <property type="entry name" value="MetI-like"/>
</dbReference>
<organism evidence="12 13">
    <name type="scientific">Vibrio spartinae</name>
    <dbReference type="NCBI Taxonomy" id="1918945"/>
    <lineage>
        <taxon>Bacteria</taxon>
        <taxon>Pseudomonadati</taxon>
        <taxon>Pseudomonadota</taxon>
        <taxon>Gammaproteobacteria</taxon>
        <taxon>Vibrionales</taxon>
        <taxon>Vibrionaceae</taxon>
        <taxon>Vibrio</taxon>
    </lineage>
</organism>
<keyword evidence="3" id="KW-1003">Cell membrane</keyword>
<sequence>MLLYTIRKFNLFIITLLILTLIGYSILRFDPYSHWALENFWQGWFTYVSEISQLNFGINRSGTPVIDELVIVFPATLELCLFAFMISLMIGIPIGTIAGMKQGKWLDTVISFVSMCGYSAPIYWIALMLLLVFSLNYEIFPVSGRYDLLYNIKHVTGFALIDAFLSKSVYRPQILQSVISHLILPCTVLALAPTTQIIRLMRTSVADVMNQNYIRVARIRGLSQYQIIREHVLRNAIPPIIPKFGVQLSTMLTFAIITESIFNWPGIGRWLLDALANEDLVSIQAGVISVSTLVLTANVLSDLLGALINPFVRKAWYANK</sequence>